<accession>W1QD81</accession>
<protein>
    <recommendedName>
        <fullName evidence="3">Thioredoxin domain-containing protein</fullName>
    </recommendedName>
</protein>
<evidence type="ECO:0000313" key="1">
    <source>
        <dbReference type="EMBL" id="ESW99428.1"/>
    </source>
</evidence>
<evidence type="ECO:0008006" key="3">
    <source>
        <dbReference type="Google" id="ProtNLM"/>
    </source>
</evidence>
<dbReference type="GeneID" id="25772758"/>
<keyword evidence="2" id="KW-1185">Reference proteome</keyword>
<dbReference type="Proteomes" id="UP000008673">
    <property type="component" value="Unassembled WGS sequence"/>
</dbReference>
<organism evidence="1 2">
    <name type="scientific">Ogataea parapolymorpha (strain ATCC 26012 / BCRC 20466 / JCM 22074 / NRRL Y-7560 / DL-1)</name>
    <name type="common">Yeast</name>
    <name type="synonym">Hansenula polymorpha</name>
    <dbReference type="NCBI Taxonomy" id="871575"/>
    <lineage>
        <taxon>Eukaryota</taxon>
        <taxon>Fungi</taxon>
        <taxon>Dikarya</taxon>
        <taxon>Ascomycota</taxon>
        <taxon>Saccharomycotina</taxon>
        <taxon>Pichiomycetes</taxon>
        <taxon>Pichiales</taxon>
        <taxon>Pichiaceae</taxon>
        <taxon>Ogataea</taxon>
    </lineage>
</organism>
<dbReference type="HOGENOM" id="CLU_1200132_0_0_1"/>
<dbReference type="OrthoDB" id="3997115at2759"/>
<reference evidence="1 2" key="1">
    <citation type="journal article" date="2013" name="BMC Genomics">
        <title>Genome sequence and analysis of methylotrophic yeast Hansenula polymorpha DL1.</title>
        <authorList>
            <person name="Ravin N.V."/>
            <person name="Eldarov M.A."/>
            <person name="Kadnikov V.V."/>
            <person name="Beletsky A.V."/>
            <person name="Schneider J."/>
            <person name="Mardanova E.S."/>
            <person name="Smekalova E.M."/>
            <person name="Zvereva M.I."/>
            <person name="Dontsova O.A."/>
            <person name="Mardanov A.V."/>
            <person name="Skryabin K.G."/>
        </authorList>
    </citation>
    <scope>NUCLEOTIDE SEQUENCE [LARGE SCALE GENOMIC DNA]</scope>
    <source>
        <strain evidence="2">ATCC 26012 / BCRC 20466 / JCM 22074 / NRRL Y-7560 / DL-1</strain>
    </source>
</reference>
<name>W1QD81_OGAPD</name>
<sequence length="231" mass="25674">MPTIPQASTQLQFTAHDLSPIIGTVWRAKRSYDDAEYGSVSKKIRPLSSTSSSSEFVQSCQRGVPEVVIKQAHLPKSNVFDLLDAATDNDDMYFLGPESDTKIVFNRHNANLSLPMVLFFFGAAECDFQLLQMMDSAHFHGYVLGVTSNYHGSNSYSFPILLDSRGILAKRLGVTDPLGGGTYPLASVMVFNRDGLELVKILVNYDYNKYFGSGQSLQQVIEETLEYINVH</sequence>
<comment type="caution">
    <text evidence="1">The sequence shown here is derived from an EMBL/GenBank/DDBJ whole genome shotgun (WGS) entry which is preliminary data.</text>
</comment>
<dbReference type="OMA" id="SHEFAST"/>
<dbReference type="AlphaFoldDB" id="W1QD81"/>
<evidence type="ECO:0000313" key="2">
    <source>
        <dbReference type="Proteomes" id="UP000008673"/>
    </source>
</evidence>
<dbReference type="EMBL" id="AEOI02000007">
    <property type="protein sequence ID" value="ESW99428.1"/>
    <property type="molecule type" value="Genomic_DNA"/>
</dbReference>
<proteinExistence type="predicted"/>
<gene>
    <name evidence="1" type="ORF">HPODL_03318</name>
</gene>
<dbReference type="RefSeq" id="XP_013935100.1">
    <property type="nucleotide sequence ID" value="XM_014079625.1"/>
</dbReference>
<dbReference type="KEGG" id="opa:HPODL_03318"/>